<evidence type="ECO:0000256" key="1">
    <source>
        <dbReference type="ARBA" id="ARBA00023015"/>
    </source>
</evidence>
<feature type="domain" description="HTH araC/xylS-type" evidence="5">
    <location>
        <begin position="229"/>
        <end position="329"/>
    </location>
</feature>
<dbReference type="InterPro" id="IPR050204">
    <property type="entry name" value="AraC_XylS_family_regulators"/>
</dbReference>
<organism evidence="6 7">
    <name type="scientific">Pseudonocardia autotrophica</name>
    <name type="common">Amycolata autotrophica</name>
    <name type="synonym">Nocardia autotrophica</name>
    <dbReference type="NCBI Taxonomy" id="2074"/>
    <lineage>
        <taxon>Bacteria</taxon>
        <taxon>Bacillati</taxon>
        <taxon>Actinomycetota</taxon>
        <taxon>Actinomycetes</taxon>
        <taxon>Pseudonocardiales</taxon>
        <taxon>Pseudonocardiaceae</taxon>
        <taxon>Pseudonocardia</taxon>
    </lineage>
</organism>
<evidence type="ECO:0000259" key="5">
    <source>
        <dbReference type="PROSITE" id="PS01124"/>
    </source>
</evidence>
<dbReference type="Pfam" id="PF14525">
    <property type="entry name" value="AraC_binding_2"/>
    <property type="match status" value="1"/>
</dbReference>
<dbReference type="PROSITE" id="PS01124">
    <property type="entry name" value="HTH_ARAC_FAMILY_2"/>
    <property type="match status" value="1"/>
</dbReference>
<evidence type="ECO:0000256" key="2">
    <source>
        <dbReference type="ARBA" id="ARBA00023125"/>
    </source>
</evidence>
<evidence type="ECO:0000313" key="7">
    <source>
        <dbReference type="Proteomes" id="UP000194360"/>
    </source>
</evidence>
<comment type="caution">
    <text evidence="6">The sequence shown here is derived from an EMBL/GenBank/DDBJ whole genome shotgun (WGS) entry which is preliminary data.</text>
</comment>
<feature type="region of interest" description="Disordered" evidence="4">
    <location>
        <begin position="1"/>
        <end position="23"/>
    </location>
</feature>
<dbReference type="RefSeq" id="WP_158092338.1">
    <property type="nucleotide sequence ID" value="NZ_AP018920.1"/>
</dbReference>
<protein>
    <submittedName>
        <fullName evidence="6">HTH-type transcriptional regulator CdhR</fullName>
    </submittedName>
</protein>
<dbReference type="Proteomes" id="UP000194360">
    <property type="component" value="Unassembled WGS sequence"/>
</dbReference>
<dbReference type="PANTHER" id="PTHR46796">
    <property type="entry name" value="HTH-TYPE TRANSCRIPTIONAL ACTIVATOR RHAS-RELATED"/>
    <property type="match status" value="1"/>
</dbReference>
<dbReference type="EMBL" id="MIGB01000056">
    <property type="protein sequence ID" value="OSY35158.1"/>
    <property type="molecule type" value="Genomic_DNA"/>
</dbReference>
<evidence type="ECO:0000256" key="4">
    <source>
        <dbReference type="SAM" id="MobiDB-lite"/>
    </source>
</evidence>
<keyword evidence="7" id="KW-1185">Reference proteome</keyword>
<dbReference type="Gene3D" id="1.10.10.60">
    <property type="entry name" value="Homeodomain-like"/>
    <property type="match status" value="1"/>
</dbReference>
<keyword evidence="2" id="KW-0238">DNA-binding</keyword>
<dbReference type="InterPro" id="IPR009057">
    <property type="entry name" value="Homeodomain-like_sf"/>
</dbReference>
<dbReference type="OrthoDB" id="5464689at2"/>
<name>A0A1Y2ML13_PSEAH</name>
<proteinExistence type="predicted"/>
<dbReference type="AlphaFoldDB" id="A0A1Y2ML13"/>
<sequence length="329" mass="35158">MADPEATAACRPTGPLAAHPLLRSSDPDEIRSRAVALLNGHSMRLSDRAARLCADIRGVQVAGLRLMAFRYGAGVEIGAPPLDDFVTIHLPVRGGFRLEHLGRSVAAGVDRGAVISAVAPLRMEWSADLVLLVVRLERAALRERWAAVLGEQVDADPVFEPAVDAGSALPGAVRALFGAVEASGPAGLRPTVAAEFERTIGSLLVLEHRHSSSEQLTRHLALPSPRVLRDALAHLDTNPDRAVPVAELARVAGVGERTLLAVFRRHLGTTPAAHSRRIRLDRARRDLLGGGPHASVTRIALDNGFAHAGRFAAAYRARFGEHPSVTLRR</sequence>
<accession>A0A1Y2ML13</accession>
<keyword evidence="3" id="KW-0804">Transcription</keyword>
<dbReference type="InterPro" id="IPR035418">
    <property type="entry name" value="AraC-bd_2"/>
</dbReference>
<dbReference type="GO" id="GO:0043565">
    <property type="term" value="F:sequence-specific DNA binding"/>
    <property type="evidence" value="ECO:0007669"/>
    <property type="project" value="InterPro"/>
</dbReference>
<dbReference type="Pfam" id="PF12833">
    <property type="entry name" value="HTH_18"/>
    <property type="match status" value="1"/>
</dbReference>
<dbReference type="STRING" id="2074.BG845_06228"/>
<dbReference type="PANTHER" id="PTHR46796:SF12">
    <property type="entry name" value="HTH-TYPE DNA-BINDING TRANSCRIPTIONAL ACTIVATOR EUTR"/>
    <property type="match status" value="1"/>
</dbReference>
<dbReference type="GO" id="GO:0003700">
    <property type="term" value="F:DNA-binding transcription factor activity"/>
    <property type="evidence" value="ECO:0007669"/>
    <property type="project" value="InterPro"/>
</dbReference>
<evidence type="ECO:0000313" key="6">
    <source>
        <dbReference type="EMBL" id="OSY35158.1"/>
    </source>
</evidence>
<gene>
    <name evidence="6" type="primary">cdhR_6</name>
    <name evidence="6" type="ORF">BG845_06228</name>
</gene>
<evidence type="ECO:0000256" key="3">
    <source>
        <dbReference type="ARBA" id="ARBA00023163"/>
    </source>
</evidence>
<dbReference type="SMART" id="SM00342">
    <property type="entry name" value="HTH_ARAC"/>
    <property type="match status" value="1"/>
</dbReference>
<keyword evidence="1" id="KW-0805">Transcription regulation</keyword>
<dbReference type="InterPro" id="IPR018060">
    <property type="entry name" value="HTH_AraC"/>
</dbReference>
<reference evidence="6 7" key="1">
    <citation type="submission" date="2016-09" db="EMBL/GenBank/DDBJ databases">
        <title>Pseudonocardia autotrophica DSM535, a candidate organism with high potential of specific P450 cytochromes.</title>
        <authorList>
            <person name="Grumaz C."/>
            <person name="Vainshtein Y."/>
            <person name="Kirstahler P."/>
            <person name="Sohn K."/>
        </authorList>
    </citation>
    <scope>NUCLEOTIDE SEQUENCE [LARGE SCALE GENOMIC DNA]</scope>
    <source>
        <strain evidence="6 7">DSM 535</strain>
    </source>
</reference>
<dbReference type="SUPFAM" id="SSF46689">
    <property type="entry name" value="Homeodomain-like"/>
    <property type="match status" value="2"/>
</dbReference>